<dbReference type="InterPro" id="IPR020846">
    <property type="entry name" value="MFS_dom"/>
</dbReference>
<feature type="transmembrane region" description="Helical" evidence="5">
    <location>
        <begin position="33"/>
        <end position="52"/>
    </location>
</feature>
<feature type="domain" description="Major facilitator superfamily (MFS) profile" evidence="6">
    <location>
        <begin position="1"/>
        <end position="350"/>
    </location>
</feature>
<evidence type="ECO:0000256" key="1">
    <source>
        <dbReference type="ARBA" id="ARBA00004141"/>
    </source>
</evidence>
<evidence type="ECO:0000313" key="7">
    <source>
        <dbReference type="EMBL" id="NXW56073.1"/>
    </source>
</evidence>
<accession>A0A7L4D3U1</accession>
<dbReference type="Proteomes" id="UP000541249">
    <property type="component" value="Unassembled WGS sequence"/>
</dbReference>
<evidence type="ECO:0000259" key="6">
    <source>
        <dbReference type="PROSITE" id="PS50850"/>
    </source>
</evidence>
<keyword evidence="2 5" id="KW-0812">Transmembrane</keyword>
<feature type="transmembrane region" description="Helical" evidence="5">
    <location>
        <begin position="64"/>
        <end position="86"/>
    </location>
</feature>
<feature type="non-terminal residue" evidence="7">
    <location>
        <position position="359"/>
    </location>
</feature>
<keyword evidence="8" id="KW-1185">Reference proteome</keyword>
<evidence type="ECO:0000256" key="2">
    <source>
        <dbReference type="ARBA" id="ARBA00022692"/>
    </source>
</evidence>
<protein>
    <submittedName>
        <fullName evidence="7">S22A7 protein</fullName>
    </submittedName>
</protein>
<feature type="transmembrane region" description="Helical" evidence="5">
    <location>
        <begin position="264"/>
        <end position="284"/>
    </location>
</feature>
<gene>
    <name evidence="7" type="primary">Slc22a7</name>
    <name evidence="7" type="ORF">EURGUL_R08513</name>
</gene>
<evidence type="ECO:0000256" key="5">
    <source>
        <dbReference type="SAM" id="Phobius"/>
    </source>
</evidence>
<dbReference type="SUPFAM" id="SSF103473">
    <property type="entry name" value="MFS general substrate transporter"/>
    <property type="match status" value="1"/>
</dbReference>
<dbReference type="GO" id="GO:0016020">
    <property type="term" value="C:membrane"/>
    <property type="evidence" value="ECO:0007669"/>
    <property type="project" value="UniProtKB-SubCell"/>
</dbReference>
<dbReference type="GO" id="GO:0022857">
    <property type="term" value="F:transmembrane transporter activity"/>
    <property type="evidence" value="ECO:0007669"/>
    <property type="project" value="InterPro"/>
</dbReference>
<feature type="transmembrane region" description="Helical" evidence="5">
    <location>
        <begin position="296"/>
        <end position="315"/>
    </location>
</feature>
<dbReference type="PROSITE" id="PS50850">
    <property type="entry name" value="MFS"/>
    <property type="match status" value="1"/>
</dbReference>
<dbReference type="OrthoDB" id="2544694at2759"/>
<dbReference type="AlphaFoldDB" id="A0A7L4D3U1"/>
<evidence type="ECO:0000256" key="4">
    <source>
        <dbReference type="ARBA" id="ARBA00023136"/>
    </source>
</evidence>
<organism evidence="7 8">
    <name type="scientific">Eurystomus gularis</name>
    <dbReference type="NCBI Taxonomy" id="325343"/>
    <lineage>
        <taxon>Eukaryota</taxon>
        <taxon>Metazoa</taxon>
        <taxon>Chordata</taxon>
        <taxon>Craniata</taxon>
        <taxon>Vertebrata</taxon>
        <taxon>Euteleostomi</taxon>
        <taxon>Archelosauria</taxon>
        <taxon>Archosauria</taxon>
        <taxon>Dinosauria</taxon>
        <taxon>Saurischia</taxon>
        <taxon>Theropoda</taxon>
        <taxon>Coelurosauria</taxon>
        <taxon>Aves</taxon>
        <taxon>Neognathae</taxon>
        <taxon>Neoaves</taxon>
        <taxon>Telluraves</taxon>
        <taxon>Coraciimorphae</taxon>
        <taxon>Coraciiformes</taxon>
        <taxon>Coraciidae</taxon>
        <taxon>Eurystomus</taxon>
    </lineage>
</organism>
<keyword evidence="3 5" id="KW-1133">Transmembrane helix</keyword>
<proteinExistence type="predicted"/>
<dbReference type="EMBL" id="VZZY01005911">
    <property type="protein sequence ID" value="NXW56073.1"/>
    <property type="molecule type" value="Genomic_DNA"/>
</dbReference>
<feature type="transmembrane region" description="Helical" evidence="5">
    <location>
        <begin position="240"/>
        <end position="258"/>
    </location>
</feature>
<feature type="transmembrane region" description="Helical" evidence="5">
    <location>
        <begin position="207"/>
        <end position="228"/>
    </location>
</feature>
<keyword evidence="4 5" id="KW-0472">Membrane</keyword>
<feature type="non-terminal residue" evidence="7">
    <location>
        <position position="1"/>
    </location>
</feature>
<feature type="transmembrane region" description="Helical" evidence="5">
    <location>
        <begin position="327"/>
        <end position="343"/>
    </location>
</feature>
<name>A0A7L4D3U1_9AVES</name>
<feature type="transmembrane region" description="Helical" evidence="5">
    <location>
        <begin position="177"/>
        <end position="195"/>
    </location>
</feature>
<dbReference type="Pfam" id="PF00083">
    <property type="entry name" value="Sugar_tr"/>
    <property type="match status" value="1"/>
</dbReference>
<dbReference type="InterPro" id="IPR005828">
    <property type="entry name" value="MFS_sugar_transport-like"/>
</dbReference>
<reference evidence="7 8" key="1">
    <citation type="submission" date="2019-09" db="EMBL/GenBank/DDBJ databases">
        <title>Bird 10,000 Genomes (B10K) Project - Family phase.</title>
        <authorList>
            <person name="Zhang G."/>
        </authorList>
    </citation>
    <scope>NUCLEOTIDE SEQUENCE [LARGE SCALE GENOMIC DNA]</scope>
    <source>
        <strain evidence="7">B10K-DU-002-51</strain>
        <tissue evidence="7">Muscle</tissue>
    </source>
</reference>
<dbReference type="Gene3D" id="1.20.1250.20">
    <property type="entry name" value="MFS general substrate transporter like domains"/>
    <property type="match status" value="1"/>
</dbReference>
<evidence type="ECO:0000256" key="3">
    <source>
        <dbReference type="ARBA" id="ARBA00022989"/>
    </source>
</evidence>
<feature type="transmembrane region" description="Helical" evidence="5">
    <location>
        <begin position="92"/>
        <end position="111"/>
    </location>
</feature>
<comment type="subcellular location">
    <subcellularLocation>
        <location evidence="1">Membrane</location>
        <topology evidence="1">Multi-pass membrane protein</topology>
    </subcellularLocation>
</comment>
<sequence>RFGRKPMLLLSLVCSVVFGMLSAVSVSYSMLAIMRTLTGVALSGVSLIILPLGMEWVDIQHRTFSGVLTSIFWSIGNMLLAVVAYLVREWHWLLVAVTGPCLLSIVCLWWVPESARWLIVNGKVKQAHRHLLRCARMNGRKDFAVSPEALRRMATDTRPGENYSYISLFRTPVLRKISLCSGAVWFGVAFSYYGMSMNLTGFGLNIYLSQFVFGIIEIPAKVIIYVLVNRIGRRQTQAWTLILTGLCIGANVIIPKPFTSLRSVLAIMGKCFSEAAFTTVYLYTSELYPTVLRQNGMGYTSFMARLGGALAPLVFLLDEVWRSLPEVTYFGVAVCCGSLAFLLPETLNVRLPEGIEDIE</sequence>
<evidence type="ECO:0000313" key="8">
    <source>
        <dbReference type="Proteomes" id="UP000541249"/>
    </source>
</evidence>
<dbReference type="PANTHER" id="PTHR24064">
    <property type="entry name" value="SOLUTE CARRIER FAMILY 22 MEMBER"/>
    <property type="match status" value="1"/>
</dbReference>
<dbReference type="InterPro" id="IPR036259">
    <property type="entry name" value="MFS_trans_sf"/>
</dbReference>
<comment type="caution">
    <text evidence="7">The sequence shown here is derived from an EMBL/GenBank/DDBJ whole genome shotgun (WGS) entry which is preliminary data.</text>
</comment>